<keyword evidence="3" id="KW-1185">Reference proteome</keyword>
<dbReference type="Gene3D" id="3.40.50.1820">
    <property type="entry name" value="alpha/beta hydrolase"/>
    <property type="match status" value="1"/>
</dbReference>
<protein>
    <recommendedName>
        <fullName evidence="1">Serine aminopeptidase S33 domain-containing protein</fullName>
    </recommendedName>
</protein>
<accession>A0A5N5MMN5</accession>
<dbReference type="EMBL" id="VDCV01000005">
    <property type="protein sequence ID" value="KAB5556329.1"/>
    <property type="molecule type" value="Genomic_DNA"/>
</dbReference>
<evidence type="ECO:0000313" key="3">
    <source>
        <dbReference type="Proteomes" id="UP000326939"/>
    </source>
</evidence>
<evidence type="ECO:0000259" key="1">
    <source>
        <dbReference type="Pfam" id="PF12146"/>
    </source>
</evidence>
<dbReference type="PANTHER" id="PTHR22753:SF14">
    <property type="entry name" value="MONOACYLGLYCEROL_DIACYLGLYCEROL O-ACYLTRANSFERASE"/>
    <property type="match status" value="1"/>
</dbReference>
<dbReference type="AlphaFoldDB" id="A0A5N5MMN5"/>
<dbReference type="InterPro" id="IPR022742">
    <property type="entry name" value="Hydrolase_4"/>
</dbReference>
<dbReference type="Proteomes" id="UP000326939">
    <property type="component" value="Chromosome 5"/>
</dbReference>
<dbReference type="PANTHER" id="PTHR22753">
    <property type="entry name" value="TRANSMEMBRANE PROTEIN 68"/>
    <property type="match status" value="1"/>
</dbReference>
<evidence type="ECO:0000313" key="2">
    <source>
        <dbReference type="EMBL" id="KAB5556329.1"/>
    </source>
</evidence>
<organism evidence="2 3">
    <name type="scientific">Salix brachista</name>
    <dbReference type="NCBI Taxonomy" id="2182728"/>
    <lineage>
        <taxon>Eukaryota</taxon>
        <taxon>Viridiplantae</taxon>
        <taxon>Streptophyta</taxon>
        <taxon>Embryophyta</taxon>
        <taxon>Tracheophyta</taxon>
        <taxon>Spermatophyta</taxon>
        <taxon>Magnoliopsida</taxon>
        <taxon>eudicotyledons</taxon>
        <taxon>Gunneridae</taxon>
        <taxon>Pentapetalae</taxon>
        <taxon>rosids</taxon>
        <taxon>fabids</taxon>
        <taxon>Malpighiales</taxon>
        <taxon>Salicaceae</taxon>
        <taxon>Saliceae</taxon>
        <taxon>Salix</taxon>
    </lineage>
</organism>
<dbReference type="Pfam" id="PF12146">
    <property type="entry name" value="Hydrolase_4"/>
    <property type="match status" value="1"/>
</dbReference>
<gene>
    <name evidence="2" type="ORF">DKX38_007238</name>
</gene>
<dbReference type="InterPro" id="IPR029058">
    <property type="entry name" value="AB_hydrolase_fold"/>
</dbReference>
<dbReference type="GO" id="GO:0016020">
    <property type="term" value="C:membrane"/>
    <property type="evidence" value="ECO:0007669"/>
    <property type="project" value="TreeGrafter"/>
</dbReference>
<feature type="domain" description="Serine aminopeptidase S33" evidence="1">
    <location>
        <begin position="269"/>
        <end position="450"/>
    </location>
</feature>
<reference evidence="3" key="1">
    <citation type="journal article" date="2019" name="Gigascience">
        <title>De novo genome assembly of the endangered Acer yangbiense, a plant species with extremely small populations endemic to Yunnan Province, China.</title>
        <authorList>
            <person name="Yang J."/>
            <person name="Wariss H.M."/>
            <person name="Tao L."/>
            <person name="Zhang R."/>
            <person name="Yun Q."/>
            <person name="Hollingsworth P."/>
            <person name="Dao Z."/>
            <person name="Luo G."/>
            <person name="Guo H."/>
            <person name="Ma Y."/>
            <person name="Sun W."/>
        </authorList>
    </citation>
    <scope>NUCLEOTIDE SEQUENCE [LARGE SCALE GENOMIC DNA]</scope>
    <source>
        <strain evidence="3">cv. br00</strain>
    </source>
</reference>
<sequence>MAPELQAKENGKHDTLFLLVQQGSCDLLNDAAKIKCQGPQTASESSKLCSFKFLTQELQKDTKRIFSSNLFSAEPVVSKLPSIACKSMASVFTCMISPNVALNSGITPRFGVRTQSVSGGDSTALTSDVIVANGTSFVGEKEKNGALVDGGNNGKLKHRVEKKWEKDAIFKDLEILWDDGYGTKTVKDYLDGAKEIVKLDGGPPRWFCPAECGQSLKDSPILLFLPGLDGVGLGLTLHHKALGKAFEVRCLHIPVRLVKIVEETVRLEHASSPYKPIYLVGESFGACLALSVASRNPQIDLVLVLVNPGQSQLPLLPILEALPEGLHDVLPYLVGFVTSNPVKMAMANIEYKLPPRLQFQQLYHNLTSFLPSVSVLSDIIPKETLIWRLKLLQSAAAYANSRLHAVKAESLILVSGNDNLLPSRDEARRLKGSLKNCKFRCFKYNGHSLLMVDSMLRLMRWFWERNPVPILPEDSFNLLTIIKGTSKYRRTRRLDFVSDFLPPSMSEFKCAFDEASGTFLIATCSAVFSTLDDGTIVRGLAGVPDEGPVLFIGYHMLMGFEIYSLVQEFLREKNVLVRGLAHPCIFSEVMENTFTGFSVIDWLKVMGAVPVTGSNLFKLLSTKSHVLLYPGGQREALHNK</sequence>
<dbReference type="SUPFAM" id="SSF53474">
    <property type="entry name" value="alpha/beta-Hydrolases"/>
    <property type="match status" value="1"/>
</dbReference>
<proteinExistence type="predicted"/>
<name>A0A5N5MMN5_9ROSI</name>
<comment type="caution">
    <text evidence="2">The sequence shown here is derived from an EMBL/GenBank/DDBJ whole genome shotgun (WGS) entry which is preliminary data.</text>
</comment>